<feature type="compositionally biased region" description="Basic residues" evidence="1">
    <location>
        <begin position="213"/>
        <end position="235"/>
    </location>
</feature>
<feature type="compositionally biased region" description="Acidic residues" evidence="1">
    <location>
        <begin position="285"/>
        <end position="295"/>
    </location>
</feature>
<reference evidence="2 3" key="1">
    <citation type="submission" date="2024-08" db="EMBL/GenBank/DDBJ databases">
        <authorList>
            <person name="Cucini C."/>
            <person name="Frati F."/>
        </authorList>
    </citation>
    <scope>NUCLEOTIDE SEQUENCE [LARGE SCALE GENOMIC DNA]</scope>
</reference>
<dbReference type="EMBL" id="CAXLJM020000038">
    <property type="protein sequence ID" value="CAL8106818.1"/>
    <property type="molecule type" value="Genomic_DNA"/>
</dbReference>
<protein>
    <submittedName>
        <fullName evidence="2">Uncharacterized protein</fullName>
    </submittedName>
</protein>
<comment type="caution">
    <text evidence="2">The sequence shown here is derived from an EMBL/GenBank/DDBJ whole genome shotgun (WGS) entry which is preliminary data.</text>
</comment>
<name>A0ABP1QKT9_9HEXA</name>
<sequence>MRQTYKGKKKPLHYYLWAPINQYVPLTHKAFPIRPPVFSPECLKWVLRPCRGNARRPLLKPCTYWAPMHIRRPECGYVPKQQYKMVNYRTPMFIPGNCPCVWPCTRRFDHIQRCRIKVEKHEQKMDRMDMAGDPALDTVLKIQENYAYQLCRSMSLAMSSNTLLPIGWIPIRVENLKPNQQITSGRNYYGISKRETGNETSKVIPKIKRITLKDKTKHKRGHHHHHKHHHHRHHHHDELKKHTLPDELEVDQNILQRKKRDIDNGIDDNGDGEQGVLFISFDPETHDDDPDESENVDGNGGGNGGGSPREGGNNAGYVGKRCPMWHYKSCGRSLPPEDLVSAEGDHEKPGTSIETDTVEDEEETEYFRRKRRVRVRREEDDVDPSVAASLTFSFDEGRSYKEGEGSFETEDPIESGISSEGGEGGVDGGSGSPSKKNSSDANGGGAREICNEWYVTEEDCMPETPVTDTKGTAGRNAYDDKEVVKDICPGGADFPCFLRRKKRDTSEDILLIGQQPHLRPFTNHNNYGPFKKHEKEKQHNKRTRRSEDDKESVSVESSSHSSSIENDDDYDSYESHLRRQKKSEMDSRKIFVNRIRFRKDTSCRCDWPCLPFYDAINKCYDDNGRLLVNSAGKPVVIHRSYRKYQRDPVVCINFADSDEIFCKIKSNPVRNSQRIVPYV</sequence>
<feature type="region of interest" description="Disordered" evidence="1">
    <location>
        <begin position="397"/>
        <end position="446"/>
    </location>
</feature>
<evidence type="ECO:0000313" key="3">
    <source>
        <dbReference type="Proteomes" id="UP001642540"/>
    </source>
</evidence>
<feature type="compositionally biased region" description="Low complexity" evidence="1">
    <location>
        <begin position="554"/>
        <end position="564"/>
    </location>
</feature>
<evidence type="ECO:0000313" key="2">
    <source>
        <dbReference type="EMBL" id="CAL8106818.1"/>
    </source>
</evidence>
<feature type="region of interest" description="Disordered" evidence="1">
    <location>
        <begin position="281"/>
        <end position="315"/>
    </location>
</feature>
<organism evidence="2 3">
    <name type="scientific">Orchesella dallaii</name>
    <dbReference type="NCBI Taxonomy" id="48710"/>
    <lineage>
        <taxon>Eukaryota</taxon>
        <taxon>Metazoa</taxon>
        <taxon>Ecdysozoa</taxon>
        <taxon>Arthropoda</taxon>
        <taxon>Hexapoda</taxon>
        <taxon>Collembola</taxon>
        <taxon>Entomobryomorpha</taxon>
        <taxon>Entomobryoidea</taxon>
        <taxon>Orchesellidae</taxon>
        <taxon>Orchesellinae</taxon>
        <taxon>Orchesella</taxon>
    </lineage>
</organism>
<feature type="region of interest" description="Disordered" evidence="1">
    <location>
        <begin position="336"/>
        <end position="364"/>
    </location>
</feature>
<accession>A0ABP1QKT9</accession>
<dbReference type="Proteomes" id="UP001642540">
    <property type="component" value="Unassembled WGS sequence"/>
</dbReference>
<gene>
    <name evidence="2" type="ORF">ODALV1_LOCUS12480</name>
</gene>
<keyword evidence="3" id="KW-1185">Reference proteome</keyword>
<feature type="compositionally biased region" description="Gly residues" evidence="1">
    <location>
        <begin position="298"/>
        <end position="309"/>
    </location>
</feature>
<feature type="region of interest" description="Disordered" evidence="1">
    <location>
        <begin position="514"/>
        <end position="581"/>
    </location>
</feature>
<feature type="region of interest" description="Disordered" evidence="1">
    <location>
        <begin position="213"/>
        <end position="240"/>
    </location>
</feature>
<proteinExistence type="predicted"/>
<evidence type="ECO:0000256" key="1">
    <source>
        <dbReference type="SAM" id="MobiDB-lite"/>
    </source>
</evidence>
<feature type="compositionally biased region" description="Gly residues" evidence="1">
    <location>
        <begin position="419"/>
        <end position="431"/>
    </location>
</feature>